<protein>
    <submittedName>
        <fullName evidence="2">MYXO-CTERM domain-containing protein</fullName>
    </submittedName>
</protein>
<reference evidence="2 3" key="1">
    <citation type="submission" date="2020-08" db="EMBL/GenBank/DDBJ databases">
        <title>Sequencing the genomes of 1000 actinobacteria strains.</title>
        <authorList>
            <person name="Klenk H.-P."/>
        </authorList>
    </citation>
    <scope>NUCLEOTIDE SEQUENCE [LARGE SCALE GENOMIC DNA]</scope>
    <source>
        <strain evidence="2 3">DSM 17945</strain>
    </source>
</reference>
<gene>
    <name evidence="2" type="ORF">HDA33_000831</name>
</gene>
<dbReference type="EMBL" id="JACHMW010000001">
    <property type="protein sequence ID" value="MBB5848267.1"/>
    <property type="molecule type" value="Genomic_DNA"/>
</dbReference>
<evidence type="ECO:0000313" key="3">
    <source>
        <dbReference type="Proteomes" id="UP000567246"/>
    </source>
</evidence>
<name>A0A7W9N0Q0_9MICC</name>
<evidence type="ECO:0000256" key="1">
    <source>
        <dbReference type="SAM" id="Phobius"/>
    </source>
</evidence>
<keyword evidence="1" id="KW-1133">Transmembrane helix</keyword>
<comment type="caution">
    <text evidence="2">The sequence shown here is derived from an EMBL/GenBank/DDBJ whole genome shotgun (WGS) entry which is preliminary data.</text>
</comment>
<keyword evidence="1" id="KW-0812">Transmembrane</keyword>
<dbReference type="Proteomes" id="UP000567246">
    <property type="component" value="Unassembled WGS sequence"/>
</dbReference>
<evidence type="ECO:0000313" key="2">
    <source>
        <dbReference type="EMBL" id="MBB5848267.1"/>
    </source>
</evidence>
<sequence length="32" mass="3229">METGDGAAWWLAALGAAAAGVLVRFRKGLGLV</sequence>
<feature type="transmembrane region" description="Helical" evidence="1">
    <location>
        <begin position="6"/>
        <end position="25"/>
    </location>
</feature>
<keyword evidence="3" id="KW-1185">Reference proteome</keyword>
<proteinExistence type="predicted"/>
<accession>A0A7W9N0Q0</accession>
<keyword evidence="1" id="KW-0472">Membrane</keyword>
<organism evidence="2 3">
    <name type="scientific">Micrococcus endophyticus</name>
    <dbReference type="NCBI Taxonomy" id="455343"/>
    <lineage>
        <taxon>Bacteria</taxon>
        <taxon>Bacillati</taxon>
        <taxon>Actinomycetota</taxon>
        <taxon>Actinomycetes</taxon>
        <taxon>Micrococcales</taxon>
        <taxon>Micrococcaceae</taxon>
        <taxon>Micrococcus</taxon>
    </lineage>
</organism>
<dbReference type="AlphaFoldDB" id="A0A7W9N0Q0"/>